<name>A0A210Q6J6_MIZYE</name>
<dbReference type="PANTHER" id="PTHR25462:SF291">
    <property type="entry name" value="E3 UBIQUITIN-PROTEIN LIGASE TRIM45"/>
    <property type="match status" value="1"/>
</dbReference>
<dbReference type="Pfam" id="PF00630">
    <property type="entry name" value="Filamin"/>
    <property type="match status" value="1"/>
</dbReference>
<dbReference type="GO" id="GO:0008270">
    <property type="term" value="F:zinc ion binding"/>
    <property type="evidence" value="ECO:0007669"/>
    <property type="project" value="UniProtKB-KW"/>
</dbReference>
<evidence type="ECO:0000256" key="4">
    <source>
        <dbReference type="ARBA" id="ARBA00022771"/>
    </source>
</evidence>
<keyword evidence="5" id="KW-0862">Zinc</keyword>
<dbReference type="SMART" id="SM00184">
    <property type="entry name" value="RING"/>
    <property type="match status" value="1"/>
</dbReference>
<dbReference type="InterPro" id="IPR017868">
    <property type="entry name" value="Filamin/ABP280_repeat-like"/>
</dbReference>
<dbReference type="STRING" id="6573.A0A210Q6J6"/>
<evidence type="ECO:0000256" key="7">
    <source>
        <dbReference type="PROSITE-ProRule" id="PRU00087"/>
    </source>
</evidence>
<dbReference type="GO" id="GO:0061630">
    <property type="term" value="F:ubiquitin protein ligase activity"/>
    <property type="evidence" value="ECO:0007669"/>
    <property type="project" value="TreeGrafter"/>
</dbReference>
<keyword evidence="2" id="KW-0479">Metal-binding</keyword>
<evidence type="ECO:0000256" key="3">
    <source>
        <dbReference type="ARBA" id="ARBA00022737"/>
    </source>
</evidence>
<proteinExistence type="inferred from homology"/>
<dbReference type="InterPro" id="IPR013783">
    <property type="entry name" value="Ig-like_fold"/>
</dbReference>
<keyword evidence="4 6" id="KW-0863">Zinc-finger</keyword>
<keyword evidence="3" id="KW-0677">Repeat</keyword>
<evidence type="ECO:0000259" key="9">
    <source>
        <dbReference type="PROSITE" id="PS50089"/>
    </source>
</evidence>
<dbReference type="PANTHER" id="PTHR25462">
    <property type="entry name" value="BONUS, ISOFORM C-RELATED"/>
    <property type="match status" value="1"/>
</dbReference>
<dbReference type="InterPro" id="IPR001841">
    <property type="entry name" value="Znf_RING"/>
</dbReference>
<gene>
    <name evidence="11" type="ORF">KP79_PYT01714</name>
</gene>
<dbReference type="SUPFAM" id="SSF81296">
    <property type="entry name" value="E set domains"/>
    <property type="match status" value="1"/>
</dbReference>
<dbReference type="EMBL" id="NEDP02004820">
    <property type="protein sequence ID" value="OWF44356.1"/>
    <property type="molecule type" value="Genomic_DNA"/>
</dbReference>
<comment type="similarity">
    <text evidence="1">Belongs to the TRIM/RBCC family.</text>
</comment>
<dbReference type="Gene3D" id="3.30.40.10">
    <property type="entry name" value="Zinc/RING finger domain, C3HC4 (zinc finger)"/>
    <property type="match status" value="1"/>
</dbReference>
<evidence type="ECO:0000313" key="11">
    <source>
        <dbReference type="EMBL" id="OWF44356.1"/>
    </source>
</evidence>
<protein>
    <submittedName>
        <fullName evidence="11">Tripartite motif-containing protein 45</fullName>
    </submittedName>
</protein>
<dbReference type="InterPro" id="IPR013083">
    <property type="entry name" value="Znf_RING/FYVE/PHD"/>
</dbReference>
<evidence type="ECO:0000256" key="8">
    <source>
        <dbReference type="SAM" id="MobiDB-lite"/>
    </source>
</evidence>
<accession>A0A210Q6J6</accession>
<dbReference type="PROSITE" id="PS50119">
    <property type="entry name" value="ZF_BBOX"/>
    <property type="match status" value="1"/>
</dbReference>
<feature type="domain" description="RING-type" evidence="9">
    <location>
        <begin position="148"/>
        <end position="201"/>
    </location>
</feature>
<dbReference type="Proteomes" id="UP000242188">
    <property type="component" value="Unassembled WGS sequence"/>
</dbReference>
<evidence type="ECO:0000256" key="2">
    <source>
        <dbReference type="ARBA" id="ARBA00022723"/>
    </source>
</evidence>
<dbReference type="AlphaFoldDB" id="A0A210Q6J6"/>
<dbReference type="Gene3D" id="2.60.40.10">
    <property type="entry name" value="Immunoglobulins"/>
    <property type="match status" value="1"/>
</dbReference>
<evidence type="ECO:0000256" key="1">
    <source>
        <dbReference type="ARBA" id="ARBA00008518"/>
    </source>
</evidence>
<evidence type="ECO:0000259" key="10">
    <source>
        <dbReference type="PROSITE" id="PS50119"/>
    </source>
</evidence>
<evidence type="ECO:0000313" key="12">
    <source>
        <dbReference type="Proteomes" id="UP000242188"/>
    </source>
</evidence>
<dbReference type="OrthoDB" id="264520at2759"/>
<keyword evidence="12" id="KW-1185">Reference proteome</keyword>
<organism evidence="11 12">
    <name type="scientific">Mizuhopecten yessoensis</name>
    <name type="common">Japanese scallop</name>
    <name type="synonym">Patinopecten yessoensis</name>
    <dbReference type="NCBI Taxonomy" id="6573"/>
    <lineage>
        <taxon>Eukaryota</taxon>
        <taxon>Metazoa</taxon>
        <taxon>Spiralia</taxon>
        <taxon>Lophotrochozoa</taxon>
        <taxon>Mollusca</taxon>
        <taxon>Bivalvia</taxon>
        <taxon>Autobranchia</taxon>
        <taxon>Pteriomorphia</taxon>
        <taxon>Pectinida</taxon>
        <taxon>Pectinoidea</taxon>
        <taxon>Pectinidae</taxon>
        <taxon>Mizuhopecten</taxon>
    </lineage>
</organism>
<dbReference type="PROSITE" id="PS50089">
    <property type="entry name" value="ZF_RING_2"/>
    <property type="match status" value="1"/>
</dbReference>
<feature type="region of interest" description="Disordered" evidence="8">
    <location>
        <begin position="281"/>
        <end position="302"/>
    </location>
</feature>
<sequence length="615" mass="67339">METTKTSMDFIDECVAELRLNDDVTEEPGKVTDTTEKEPDGIKITPAEAGYGSEATEVACERGVRVAQVTGENGSAAKVRSSITLTLTPITKSSEEEINPTEPPTRISACNTMVTNIKGSNRPANELNETSCLPGNGIVGHVDLSTTCPVCGNSYTDPRVLPCLHSACLHCIYTLLCPGGPEEQVKRTNGHTQLLLNCPLCAVRMVISTDVENLPPNSLISAKSESIKRIKRNVGEIQRPPAVLCDFCCEEERAIAMVTCVDCASDLCQLCADSHRRQRRTNRHRLVSMSTPGTAERRASDTSCDVTALRQLSQDAIHRKDDIQKILDNIPSTKKELNENAQAVTKEIGLFIDSFIKAVELHRKSLLQQVSTVLQAKETKVQQQENHLCQLLSSFENGCSIADDLSLYGTESEIAALETTVSIRLNKLIDISTHECVPIDTTFTFCPEVKAEVFENFQMFGQVQGSQVCPRKCHVSTTDLTSAQVDIPSTVTLTTKDAEGAAFPNAQGLCAWLKCGVNGHRRQTVTVSERDDAAYDLTFTPRQSGQHQLFVMVGKQDIPDCPFKFEVKPKWREHTGTWQCCTFCSSAGKMDVPCGCGSIVRGNGQSKKIVLKAYI</sequence>
<evidence type="ECO:0000256" key="6">
    <source>
        <dbReference type="PROSITE-ProRule" id="PRU00024"/>
    </source>
</evidence>
<feature type="domain" description="B box-type" evidence="10">
    <location>
        <begin position="247"/>
        <end position="289"/>
    </location>
</feature>
<dbReference type="Gene3D" id="4.10.830.40">
    <property type="match status" value="1"/>
</dbReference>
<dbReference type="InterPro" id="IPR014756">
    <property type="entry name" value="Ig_E-set"/>
</dbReference>
<feature type="repeat" description="Filamin" evidence="7">
    <location>
        <begin position="465"/>
        <end position="567"/>
    </location>
</feature>
<dbReference type="PROSITE" id="PS50194">
    <property type="entry name" value="FILAMIN_REPEAT"/>
    <property type="match status" value="1"/>
</dbReference>
<dbReference type="SUPFAM" id="SSF57850">
    <property type="entry name" value="RING/U-box"/>
    <property type="match status" value="1"/>
</dbReference>
<dbReference type="InterPro" id="IPR047153">
    <property type="entry name" value="TRIM45/56/19-like"/>
</dbReference>
<evidence type="ECO:0000256" key="5">
    <source>
        <dbReference type="ARBA" id="ARBA00022833"/>
    </source>
</evidence>
<dbReference type="InterPro" id="IPR001298">
    <property type="entry name" value="Filamin/ABP280_rpt"/>
</dbReference>
<dbReference type="InterPro" id="IPR000315">
    <property type="entry name" value="Znf_B-box"/>
</dbReference>
<dbReference type="SMART" id="SM00557">
    <property type="entry name" value="IG_FLMN"/>
    <property type="match status" value="1"/>
</dbReference>
<reference evidence="11 12" key="1">
    <citation type="journal article" date="2017" name="Nat. Ecol. Evol.">
        <title>Scallop genome provides insights into evolution of bilaterian karyotype and development.</title>
        <authorList>
            <person name="Wang S."/>
            <person name="Zhang J."/>
            <person name="Jiao W."/>
            <person name="Li J."/>
            <person name="Xun X."/>
            <person name="Sun Y."/>
            <person name="Guo X."/>
            <person name="Huan P."/>
            <person name="Dong B."/>
            <person name="Zhang L."/>
            <person name="Hu X."/>
            <person name="Sun X."/>
            <person name="Wang J."/>
            <person name="Zhao C."/>
            <person name="Wang Y."/>
            <person name="Wang D."/>
            <person name="Huang X."/>
            <person name="Wang R."/>
            <person name="Lv J."/>
            <person name="Li Y."/>
            <person name="Zhang Z."/>
            <person name="Liu B."/>
            <person name="Lu W."/>
            <person name="Hui Y."/>
            <person name="Liang J."/>
            <person name="Zhou Z."/>
            <person name="Hou R."/>
            <person name="Li X."/>
            <person name="Liu Y."/>
            <person name="Li H."/>
            <person name="Ning X."/>
            <person name="Lin Y."/>
            <person name="Zhao L."/>
            <person name="Xing Q."/>
            <person name="Dou J."/>
            <person name="Li Y."/>
            <person name="Mao J."/>
            <person name="Guo H."/>
            <person name="Dou H."/>
            <person name="Li T."/>
            <person name="Mu C."/>
            <person name="Jiang W."/>
            <person name="Fu Q."/>
            <person name="Fu X."/>
            <person name="Miao Y."/>
            <person name="Liu J."/>
            <person name="Yu Q."/>
            <person name="Li R."/>
            <person name="Liao H."/>
            <person name="Li X."/>
            <person name="Kong Y."/>
            <person name="Jiang Z."/>
            <person name="Chourrout D."/>
            <person name="Li R."/>
            <person name="Bao Z."/>
        </authorList>
    </citation>
    <scope>NUCLEOTIDE SEQUENCE [LARGE SCALE GENOMIC DNA]</scope>
    <source>
        <strain evidence="11 12">PY_sf001</strain>
    </source>
</reference>
<comment type="caution">
    <text evidence="11">The sequence shown here is derived from an EMBL/GenBank/DDBJ whole genome shotgun (WGS) entry which is preliminary data.</text>
</comment>